<evidence type="ECO:0000313" key="3">
    <source>
        <dbReference type="Proteomes" id="UP001157418"/>
    </source>
</evidence>
<evidence type="ECO:0000313" key="2">
    <source>
        <dbReference type="EMBL" id="CAH1428079.1"/>
    </source>
</evidence>
<dbReference type="Pfam" id="PF15697">
    <property type="entry name" value="DUF4666"/>
    <property type="match status" value="1"/>
</dbReference>
<dbReference type="InterPro" id="IPR031421">
    <property type="entry name" value="DUF4666"/>
</dbReference>
<gene>
    <name evidence="2" type="ORF">LVIROSA_LOCUS15032</name>
</gene>
<comment type="caution">
    <text evidence="2">The sequence shown here is derived from an EMBL/GenBank/DDBJ whole genome shotgun (WGS) entry which is preliminary data.</text>
</comment>
<keyword evidence="3" id="KW-1185">Reference proteome</keyword>
<dbReference type="AlphaFoldDB" id="A0AAU9MJH9"/>
<sequence>MASNHWIPFSVFFSNTYFIKCCTFATTAGTQKQIKTASSRLAMATLQRTTKSFRRQGSSGSVWEGEKSPEEVNQLTGKEGNSEDQRQLRPCYSFGGGGVREGSISNVGPTVCTRSLSTPMTRLTGDGGGFDLRKFEKHDKQHKTMAENNASQLIFDKVADINASKECWNIRVKVMLPKNDRELGHDFN</sequence>
<proteinExistence type="predicted"/>
<feature type="region of interest" description="Disordered" evidence="1">
    <location>
        <begin position="50"/>
        <end position="87"/>
    </location>
</feature>
<organism evidence="2 3">
    <name type="scientific">Lactuca virosa</name>
    <dbReference type="NCBI Taxonomy" id="75947"/>
    <lineage>
        <taxon>Eukaryota</taxon>
        <taxon>Viridiplantae</taxon>
        <taxon>Streptophyta</taxon>
        <taxon>Embryophyta</taxon>
        <taxon>Tracheophyta</taxon>
        <taxon>Spermatophyta</taxon>
        <taxon>Magnoliopsida</taxon>
        <taxon>eudicotyledons</taxon>
        <taxon>Gunneridae</taxon>
        <taxon>Pentapetalae</taxon>
        <taxon>asterids</taxon>
        <taxon>campanulids</taxon>
        <taxon>Asterales</taxon>
        <taxon>Asteraceae</taxon>
        <taxon>Cichorioideae</taxon>
        <taxon>Cichorieae</taxon>
        <taxon>Lactucinae</taxon>
        <taxon>Lactuca</taxon>
    </lineage>
</organism>
<protein>
    <submittedName>
        <fullName evidence="2">Uncharacterized protein</fullName>
    </submittedName>
</protein>
<reference evidence="2 3" key="1">
    <citation type="submission" date="2022-01" db="EMBL/GenBank/DDBJ databases">
        <authorList>
            <person name="Xiong W."/>
            <person name="Schranz E."/>
        </authorList>
    </citation>
    <scope>NUCLEOTIDE SEQUENCE [LARGE SCALE GENOMIC DNA]</scope>
</reference>
<accession>A0AAU9MJH9</accession>
<feature type="compositionally biased region" description="Polar residues" evidence="1">
    <location>
        <begin position="50"/>
        <end position="61"/>
    </location>
</feature>
<dbReference type="EMBL" id="CAKMRJ010002223">
    <property type="protein sequence ID" value="CAH1428079.1"/>
    <property type="molecule type" value="Genomic_DNA"/>
</dbReference>
<evidence type="ECO:0000256" key="1">
    <source>
        <dbReference type="SAM" id="MobiDB-lite"/>
    </source>
</evidence>
<name>A0AAU9MJH9_9ASTR</name>
<dbReference type="Proteomes" id="UP001157418">
    <property type="component" value="Unassembled WGS sequence"/>
</dbReference>